<evidence type="ECO:0000313" key="1">
    <source>
        <dbReference type="EMBL" id="QQL44722.1"/>
    </source>
</evidence>
<dbReference type="InterPro" id="IPR041492">
    <property type="entry name" value="HAD_2"/>
</dbReference>
<protein>
    <submittedName>
        <fullName evidence="1">HAD-IA family hydrolase</fullName>
    </submittedName>
</protein>
<dbReference type="InterPro" id="IPR036412">
    <property type="entry name" value="HAD-like_sf"/>
</dbReference>
<dbReference type="GO" id="GO:0008967">
    <property type="term" value="F:phosphoglycolate phosphatase activity"/>
    <property type="evidence" value="ECO:0007669"/>
    <property type="project" value="TreeGrafter"/>
</dbReference>
<dbReference type="Pfam" id="PF13419">
    <property type="entry name" value="HAD_2"/>
    <property type="match status" value="1"/>
</dbReference>
<dbReference type="SFLD" id="SFLDS00003">
    <property type="entry name" value="Haloacid_Dehalogenase"/>
    <property type="match status" value="1"/>
</dbReference>
<dbReference type="InterPro" id="IPR023214">
    <property type="entry name" value="HAD_sf"/>
</dbReference>
<dbReference type="PANTHER" id="PTHR43434:SF13">
    <property type="entry name" value="PHOSPHOGLYCOLATE PHOSPHATASE"/>
    <property type="match status" value="1"/>
</dbReference>
<name>A0A6B3LFM1_9BACT</name>
<dbReference type="RefSeq" id="WP_164365124.1">
    <property type="nucleotide sequence ID" value="NZ_CP066776.1"/>
</dbReference>
<dbReference type="Proteomes" id="UP000475117">
    <property type="component" value="Chromosome"/>
</dbReference>
<dbReference type="AlphaFoldDB" id="A0A6B3LFM1"/>
<dbReference type="GO" id="GO:0006281">
    <property type="term" value="P:DNA repair"/>
    <property type="evidence" value="ECO:0007669"/>
    <property type="project" value="TreeGrafter"/>
</dbReference>
<dbReference type="InterPro" id="IPR006439">
    <property type="entry name" value="HAD-SF_hydro_IA"/>
</dbReference>
<dbReference type="NCBIfam" id="TIGR01549">
    <property type="entry name" value="HAD-SF-IA-v1"/>
    <property type="match status" value="1"/>
</dbReference>
<dbReference type="GO" id="GO:0005829">
    <property type="term" value="C:cytosol"/>
    <property type="evidence" value="ECO:0007669"/>
    <property type="project" value="TreeGrafter"/>
</dbReference>
<accession>A0A6B3LFM1</accession>
<dbReference type="InterPro" id="IPR023198">
    <property type="entry name" value="PGP-like_dom2"/>
</dbReference>
<reference evidence="1 2" key="1">
    <citation type="submission" date="2020-12" db="EMBL/GenBank/DDBJ databases">
        <title>Sulforoseuscoccus oceanibium gen. nov., sp. nov., a representative of the phylum Verrucomicrobia with special cytoplasmic membrane, and proposal of Sulforoseuscoccusaceae fam. nov.</title>
        <authorList>
            <person name="Xi F."/>
        </authorList>
    </citation>
    <scope>NUCLEOTIDE SEQUENCE [LARGE SCALE GENOMIC DNA]</scope>
    <source>
        <strain evidence="1 2">T37</strain>
    </source>
</reference>
<dbReference type="PANTHER" id="PTHR43434">
    <property type="entry name" value="PHOSPHOGLYCOLATE PHOSPHATASE"/>
    <property type="match status" value="1"/>
</dbReference>
<keyword evidence="2" id="KW-1185">Reference proteome</keyword>
<dbReference type="EMBL" id="CP066776">
    <property type="protein sequence ID" value="QQL44722.1"/>
    <property type="molecule type" value="Genomic_DNA"/>
</dbReference>
<dbReference type="Gene3D" id="1.10.150.240">
    <property type="entry name" value="Putative phosphatase, domain 2"/>
    <property type="match status" value="1"/>
</dbReference>
<dbReference type="SFLD" id="SFLDG01129">
    <property type="entry name" value="C1.5:_HAD__Beta-PGM__Phosphata"/>
    <property type="match status" value="1"/>
</dbReference>
<proteinExistence type="predicted"/>
<keyword evidence="1" id="KW-0378">Hydrolase</keyword>
<dbReference type="InterPro" id="IPR050155">
    <property type="entry name" value="HAD-like_hydrolase_sf"/>
</dbReference>
<dbReference type="SUPFAM" id="SSF56784">
    <property type="entry name" value="HAD-like"/>
    <property type="match status" value="1"/>
</dbReference>
<organism evidence="1 2">
    <name type="scientific">Sulfuriroseicoccus oceanibius</name>
    <dbReference type="NCBI Taxonomy" id="2707525"/>
    <lineage>
        <taxon>Bacteria</taxon>
        <taxon>Pseudomonadati</taxon>
        <taxon>Verrucomicrobiota</taxon>
        <taxon>Verrucomicrobiia</taxon>
        <taxon>Verrucomicrobiales</taxon>
        <taxon>Verrucomicrobiaceae</taxon>
        <taxon>Sulfuriroseicoccus</taxon>
    </lineage>
</organism>
<gene>
    <name evidence="1" type="ORF">G3M56_012690</name>
</gene>
<sequence>MSYRCVIFDFDGTIADTMPETLVILNTLSEEYGFKKLSHDDLLKAKQMNLVQFIKFLEVPAWRVPQLLTRGKRMLTERIESIAPFDGIRDALDVINANTEHIGILTSNSTENVDRFNRVHDLHHFDFVSSASKLLGKAKYIRAILKTYSLSHDEVLFVGDELRDIEAAHEAEVPVAAVSWGFNAASLLEGAMPDYLFHSPQEMADFFAGQGK</sequence>
<dbReference type="KEGG" id="soa:G3M56_012690"/>
<dbReference type="Gene3D" id="3.40.50.1000">
    <property type="entry name" value="HAD superfamily/HAD-like"/>
    <property type="match status" value="1"/>
</dbReference>
<evidence type="ECO:0000313" key="2">
    <source>
        <dbReference type="Proteomes" id="UP000475117"/>
    </source>
</evidence>